<protein>
    <submittedName>
        <fullName evidence="8">Pumilio 2</fullName>
    </submittedName>
</protein>
<evidence type="ECO:0000313" key="8">
    <source>
        <dbReference type="EMBL" id="KAF6001258.1"/>
    </source>
</evidence>
<accession>A0A7J7IE07</accession>
<evidence type="ECO:0000256" key="1">
    <source>
        <dbReference type="ARBA" id="ARBA00004496"/>
    </source>
</evidence>
<dbReference type="InterPro" id="IPR011989">
    <property type="entry name" value="ARM-like"/>
</dbReference>
<dbReference type="PROSITE" id="PS50302">
    <property type="entry name" value="PUM"/>
    <property type="match status" value="8"/>
</dbReference>
<feature type="region of interest" description="Disordered" evidence="6">
    <location>
        <begin position="626"/>
        <end position="658"/>
    </location>
</feature>
<dbReference type="PANTHER" id="PTHR12537">
    <property type="entry name" value="RNA BINDING PROTEIN PUMILIO-RELATED"/>
    <property type="match status" value="1"/>
</dbReference>
<dbReference type="SUPFAM" id="SSF48371">
    <property type="entry name" value="ARM repeat"/>
    <property type="match status" value="1"/>
</dbReference>
<keyword evidence="2" id="KW-0963">Cytoplasm</keyword>
<dbReference type="AlphaFoldDB" id="A0A7J7IE07"/>
<feature type="region of interest" description="Disordered" evidence="6">
    <location>
        <begin position="1103"/>
        <end position="1193"/>
    </location>
</feature>
<dbReference type="GO" id="GO:0003729">
    <property type="term" value="F:mRNA binding"/>
    <property type="evidence" value="ECO:0007669"/>
    <property type="project" value="TreeGrafter"/>
</dbReference>
<sequence>MLSCGTGRAPLAQSAAKHLWEYFREMVNHRRLFSGLLLKVHHLHTPQWSTSSSGQLPCNRGTVPQMAAAAFAEGPLIARGPDNASPRIWAPIPHRSVSEIARSDVVRTPSPAFESYSAVSSPARARSASQYSSVSLPEASSVSSSRILPGSRSAWSASMPAAASWKSAEDIWDQRGGSQGNNVFDGFSRSPRAPMSISSLSSSSSSMAVVNNQTNLMNESGLARGPAMNDASPLHQLSAVSHNGKDGSDSTNVWGSTQIRTPDGSNPTPGTQFCGSKGLHISEHLAQVVDRRDAVGLSRGEWTQQQFISNRDRASSSPRHRGLLQRGINGAAVEESFGSQDVMAASLQTAPRQWGPLPNHAPNANLLASSDGYFKTQKCDYSNGNAPVRGRAGENVLRGVRNSSMITTSTATDAVWYPSDETFGGLTRKDGGCAHISVYGDARDRENPSLTHLANGCVSPNSNESRSVAPLAIEAFSASTEKGLEVPWNQAMPVNAMPSAQALYSLGMERASQAADANHRTIFVHESLSGASTSMEANGPSQVALGNAPPRVAPHKEYAGSLPVVSSNGMHVLYSQLRASQMSTIGASGDSAIVGVATIPVTDSFQHAEEKSLMLSESARLATPTNANVSGISAAHKPRNSRRNRANPPNNPNCIRTGTSITCMPLGSAESSGAKVRPEPLALASIAPTSNLATTSPLGLPVIEIGTNGGIGDTANMAASGPFTPLSGRSLLLDRFRAALMISDDAFNTWQLTDIFGHVVEFSTDQHGSRFIQTRLETATAAEVESVLHEVLADLNRLITDVFGNYVVQKLLEHGTARDLQAIAAKLKNRILPLSLHMYGCRAVQKALEVFPADTQAELVAELDGHVLKCIRDQNGNHVVQKCIERVPGQYVQFIVDAVSGQAVSLAEHSYGCRVIQRILEYSPEEQKAPIMREIMQACRTLIRDQYGNYVIQHVVEHGKEEERGHILRLVRDQCVSMSQHKYASNVVERCLQYGSPDDREALIDILLGRSKTASGNGGVPLMDLVQDQFGNYVVQRVLDVANEEQRECAVQLLRVNIGVIKRYSYGKHIIARLENASFANTNREQNLHSTNHQAQLTCSKKTLPQRIPADISSGSTLDPSAHPNARGPSVRAAPSRTACGTAVNSLEQDSWHRSGSTNSSHSTSSHAFTTSTTERLVRPMGSGRTRRQSHAR</sequence>
<evidence type="ECO:0000313" key="9">
    <source>
        <dbReference type="Proteomes" id="UP000530660"/>
    </source>
</evidence>
<dbReference type="InterPro" id="IPR033133">
    <property type="entry name" value="PUM-HD"/>
</dbReference>
<feature type="repeat" description="Pumilio" evidence="5">
    <location>
        <begin position="826"/>
        <end position="861"/>
    </location>
</feature>
<dbReference type="GO" id="GO:0005737">
    <property type="term" value="C:cytoplasm"/>
    <property type="evidence" value="ECO:0007669"/>
    <property type="project" value="UniProtKB-SubCell"/>
</dbReference>
<feature type="domain" description="PUM-HD" evidence="7">
    <location>
        <begin position="728"/>
        <end position="1078"/>
    </location>
</feature>
<dbReference type="FunFam" id="1.25.10.10:FF:000004">
    <property type="entry name" value="Pumilio homolog 1 isoform 2"/>
    <property type="match status" value="1"/>
</dbReference>
<name>A0A7J7IE07_9RHOD</name>
<dbReference type="PANTHER" id="PTHR12537:SF12">
    <property type="entry name" value="MATERNAL PROTEIN PUMILIO"/>
    <property type="match status" value="1"/>
</dbReference>
<dbReference type="InterPro" id="IPR016024">
    <property type="entry name" value="ARM-type_fold"/>
</dbReference>
<keyword evidence="4" id="KW-0694">RNA-binding</keyword>
<feature type="repeat" description="Pumilio" evidence="5">
    <location>
        <begin position="934"/>
        <end position="969"/>
    </location>
</feature>
<dbReference type="GO" id="GO:0010608">
    <property type="term" value="P:post-transcriptional regulation of gene expression"/>
    <property type="evidence" value="ECO:0007669"/>
    <property type="project" value="TreeGrafter"/>
</dbReference>
<evidence type="ECO:0000256" key="4">
    <source>
        <dbReference type="ARBA" id="ARBA00022884"/>
    </source>
</evidence>
<gene>
    <name evidence="8" type="primary">PUM2</name>
    <name evidence="8" type="ORF">F1559_001977</name>
</gene>
<evidence type="ECO:0000256" key="2">
    <source>
        <dbReference type="ARBA" id="ARBA00022490"/>
    </source>
</evidence>
<proteinExistence type="predicted"/>
<feature type="repeat" description="Pumilio" evidence="5">
    <location>
        <begin position="862"/>
        <end position="897"/>
    </location>
</feature>
<dbReference type="Pfam" id="PF00806">
    <property type="entry name" value="PUF"/>
    <property type="match status" value="8"/>
</dbReference>
<dbReference type="EMBL" id="VWRR01000015">
    <property type="protein sequence ID" value="KAF6001258.1"/>
    <property type="molecule type" value="Genomic_DNA"/>
</dbReference>
<comment type="subcellular location">
    <subcellularLocation>
        <location evidence="1">Cytoplasm</location>
    </subcellularLocation>
</comment>
<evidence type="ECO:0000256" key="5">
    <source>
        <dbReference type="PROSITE-ProRule" id="PRU00317"/>
    </source>
</evidence>
<feature type="repeat" description="Pumilio" evidence="5">
    <location>
        <begin position="970"/>
        <end position="1005"/>
    </location>
</feature>
<dbReference type="PROSITE" id="PS50303">
    <property type="entry name" value="PUM_HD"/>
    <property type="match status" value="1"/>
</dbReference>
<feature type="repeat" description="Pumilio" evidence="5">
    <location>
        <begin position="1017"/>
        <end position="1052"/>
    </location>
</feature>
<comment type="caution">
    <text evidence="8">The sequence shown here is derived from an EMBL/GenBank/DDBJ whole genome shotgun (WGS) entry which is preliminary data.</text>
</comment>
<keyword evidence="9" id="KW-1185">Reference proteome</keyword>
<dbReference type="OrthoDB" id="668540at2759"/>
<feature type="compositionally biased region" description="Polar residues" evidence="6">
    <location>
        <begin position="249"/>
        <end position="274"/>
    </location>
</feature>
<evidence type="ECO:0000259" key="7">
    <source>
        <dbReference type="PROSITE" id="PS50303"/>
    </source>
</evidence>
<evidence type="ECO:0000256" key="3">
    <source>
        <dbReference type="ARBA" id="ARBA00022737"/>
    </source>
</evidence>
<dbReference type="CDD" id="cd07920">
    <property type="entry name" value="Pumilio"/>
    <property type="match status" value="1"/>
</dbReference>
<feature type="repeat" description="Pumilio" evidence="5">
    <location>
        <begin position="790"/>
        <end position="825"/>
    </location>
</feature>
<feature type="compositionally biased region" description="Basic residues" evidence="6">
    <location>
        <begin position="636"/>
        <end position="645"/>
    </location>
</feature>
<dbReference type="SMART" id="SM00025">
    <property type="entry name" value="Pumilio"/>
    <property type="match status" value="8"/>
</dbReference>
<dbReference type="Gene3D" id="1.25.10.10">
    <property type="entry name" value="Leucine-rich Repeat Variant"/>
    <property type="match status" value="1"/>
</dbReference>
<dbReference type="InterPro" id="IPR033712">
    <property type="entry name" value="Pumilio_RNA-bd"/>
</dbReference>
<feature type="region of interest" description="Disordered" evidence="6">
    <location>
        <begin position="238"/>
        <end position="276"/>
    </location>
</feature>
<dbReference type="InterPro" id="IPR001313">
    <property type="entry name" value="Pumilio_RNA-bd_rpt"/>
</dbReference>
<keyword evidence="3" id="KW-0677">Repeat</keyword>
<dbReference type="Proteomes" id="UP000530660">
    <property type="component" value="Unassembled WGS sequence"/>
</dbReference>
<reference evidence="8 9" key="1">
    <citation type="journal article" date="2020" name="J. Phycol.">
        <title>Comparative genome analysis reveals Cyanidiococcus gen. nov., a new extremophilic red algal genus sister to Cyanidioschyzon (Cyanidioschyzonaceae, Rhodophyta).</title>
        <authorList>
            <person name="Liu S.-L."/>
            <person name="Chiang Y.-R."/>
            <person name="Yoon H.S."/>
            <person name="Fu H.-Y."/>
        </authorList>
    </citation>
    <scope>NUCLEOTIDE SEQUENCE [LARGE SCALE GENOMIC DNA]</scope>
    <source>
        <strain evidence="8 9">THAL066</strain>
    </source>
</reference>
<feature type="compositionally biased region" description="Low complexity" evidence="6">
    <location>
        <begin position="1154"/>
        <end position="1174"/>
    </location>
</feature>
<evidence type="ECO:0000256" key="6">
    <source>
        <dbReference type="SAM" id="MobiDB-lite"/>
    </source>
</evidence>
<feature type="repeat" description="Pumilio" evidence="5">
    <location>
        <begin position="754"/>
        <end position="789"/>
    </location>
</feature>
<feature type="repeat" description="Pumilio" evidence="5">
    <location>
        <begin position="898"/>
        <end position="933"/>
    </location>
</feature>
<organism evidence="8 9">
    <name type="scientific">Cyanidiococcus yangmingshanensis</name>
    <dbReference type="NCBI Taxonomy" id="2690220"/>
    <lineage>
        <taxon>Eukaryota</taxon>
        <taxon>Rhodophyta</taxon>
        <taxon>Bangiophyceae</taxon>
        <taxon>Cyanidiales</taxon>
        <taxon>Cyanidiaceae</taxon>
        <taxon>Cyanidiococcus</taxon>
    </lineage>
</organism>